<gene>
    <name evidence="3" type="ORF">RRF57_003431</name>
</gene>
<dbReference type="InterPro" id="IPR000086">
    <property type="entry name" value="NUDIX_hydrolase_dom"/>
</dbReference>
<evidence type="ECO:0000313" key="4">
    <source>
        <dbReference type="Proteomes" id="UP001305414"/>
    </source>
</evidence>
<dbReference type="Gene3D" id="3.90.79.10">
    <property type="entry name" value="Nucleoside Triphosphate Pyrophosphohydrolase"/>
    <property type="match status" value="1"/>
</dbReference>
<dbReference type="Proteomes" id="UP001305414">
    <property type="component" value="Unassembled WGS sequence"/>
</dbReference>
<dbReference type="AlphaFoldDB" id="A0AAN7ULT2"/>
<feature type="compositionally biased region" description="Basic and acidic residues" evidence="1">
    <location>
        <begin position="389"/>
        <end position="401"/>
    </location>
</feature>
<comment type="caution">
    <text evidence="3">The sequence shown here is derived from an EMBL/GenBank/DDBJ whole genome shotgun (WGS) entry which is preliminary data.</text>
</comment>
<sequence length="531" mass="58074">MDKKQTPQWLKDYQQPVLKRKNVDCHSNHRHITNIPAAGFVLVRLNAASKLELLLDLRSLAVIQGNTYGFIGGNASSMGESPLTTALREAKEEYHIEPQDLNILNIQWTRDHGGYKYLNYTYVFAEYNPKDGQAPSPRTFESQRSEWFPLDALPSNLMSFIREDRQMLEHILYNGIWPMLLARPNQATPANVNANCNMNSLSGGIDGEGDIAMVDSPPPPPQTPPNMYNIPKVPSPEGQLPLQTQVPTAGMPAADEVKYPELPSINIPPSSISSGIDGEYIPLALDNPAGEAVSKKVYEMLYTDKDITAMKPSSSTKMGTEVNTDAKDGMNVPSAVVKQTEKSANKETFAEYALKMLNRSKEESKEEEPAKPSKDNRYSNYRLEVLTDAEAKELAAKKAMSDKAQPMPKPAPEATTKTAEKTTSEPTTKPAPKDTMKLAASEKEDQPAKSPGLISRFSNLFRSSSGKADEKPAEAAKPAEKMGATPAAKDNGAGATNTDKPTMTRLPIPLDSDLTPRGPIFMMAPPTVSRG</sequence>
<feature type="compositionally biased region" description="Basic and acidic residues" evidence="1">
    <location>
        <begin position="467"/>
        <end position="480"/>
    </location>
</feature>
<evidence type="ECO:0000259" key="2">
    <source>
        <dbReference type="PROSITE" id="PS51462"/>
    </source>
</evidence>
<dbReference type="EMBL" id="JAWHQM010000006">
    <property type="protein sequence ID" value="KAK5627716.1"/>
    <property type="molecule type" value="Genomic_DNA"/>
</dbReference>
<dbReference type="SUPFAM" id="SSF55811">
    <property type="entry name" value="Nudix"/>
    <property type="match status" value="1"/>
</dbReference>
<evidence type="ECO:0000313" key="3">
    <source>
        <dbReference type="EMBL" id="KAK5627716.1"/>
    </source>
</evidence>
<evidence type="ECO:0000256" key="1">
    <source>
        <dbReference type="SAM" id="MobiDB-lite"/>
    </source>
</evidence>
<feature type="compositionally biased region" description="Polar residues" evidence="1">
    <location>
        <begin position="456"/>
        <end position="466"/>
    </location>
</feature>
<name>A0AAN7ULT2_9PEZI</name>
<feature type="domain" description="Nudix hydrolase" evidence="2">
    <location>
        <begin position="33"/>
        <end position="170"/>
    </location>
</feature>
<feature type="compositionally biased region" description="Basic and acidic residues" evidence="1">
    <location>
        <begin position="360"/>
        <end position="377"/>
    </location>
</feature>
<dbReference type="Pfam" id="PF00293">
    <property type="entry name" value="NUDIX"/>
    <property type="match status" value="1"/>
</dbReference>
<protein>
    <recommendedName>
        <fullName evidence="2">Nudix hydrolase domain-containing protein</fullName>
    </recommendedName>
</protein>
<accession>A0AAN7ULT2</accession>
<keyword evidence="4" id="KW-1185">Reference proteome</keyword>
<dbReference type="InterPro" id="IPR015797">
    <property type="entry name" value="NUDIX_hydrolase-like_dom_sf"/>
</dbReference>
<dbReference type="PROSITE" id="PS51462">
    <property type="entry name" value="NUDIX"/>
    <property type="match status" value="1"/>
</dbReference>
<reference evidence="3 4" key="1">
    <citation type="submission" date="2023-10" db="EMBL/GenBank/DDBJ databases">
        <title>Draft genome sequence of Xylaria bambusicola isolate GMP-LS, the root and basal stem rot pathogen of sugarcane in Indonesia.</title>
        <authorList>
            <person name="Selvaraj P."/>
            <person name="Muralishankar V."/>
            <person name="Muruganantham S."/>
            <person name="Sp S."/>
            <person name="Haryani S."/>
            <person name="Lau K.J.X."/>
            <person name="Naqvi N.I."/>
        </authorList>
    </citation>
    <scope>NUCLEOTIDE SEQUENCE [LARGE SCALE GENOMIC DNA]</scope>
    <source>
        <strain evidence="3">GMP-LS</strain>
    </source>
</reference>
<feature type="compositionally biased region" description="Basic and acidic residues" evidence="1">
    <location>
        <begin position="431"/>
        <end position="447"/>
    </location>
</feature>
<feature type="region of interest" description="Disordered" evidence="1">
    <location>
        <begin position="360"/>
        <end position="531"/>
    </location>
</feature>
<organism evidence="3 4">
    <name type="scientific">Xylaria bambusicola</name>
    <dbReference type="NCBI Taxonomy" id="326684"/>
    <lineage>
        <taxon>Eukaryota</taxon>
        <taxon>Fungi</taxon>
        <taxon>Dikarya</taxon>
        <taxon>Ascomycota</taxon>
        <taxon>Pezizomycotina</taxon>
        <taxon>Sordariomycetes</taxon>
        <taxon>Xylariomycetidae</taxon>
        <taxon>Xylariales</taxon>
        <taxon>Xylariaceae</taxon>
        <taxon>Xylaria</taxon>
    </lineage>
</organism>
<proteinExistence type="predicted"/>